<dbReference type="STRING" id="665912.M2SFD5"/>
<organism evidence="2 3">
    <name type="scientific">Cochliobolus sativus (strain ND90Pr / ATCC 201652)</name>
    <name type="common">Common root rot and spot blotch fungus</name>
    <name type="synonym">Bipolaris sorokiniana</name>
    <dbReference type="NCBI Taxonomy" id="665912"/>
    <lineage>
        <taxon>Eukaryota</taxon>
        <taxon>Fungi</taxon>
        <taxon>Dikarya</taxon>
        <taxon>Ascomycota</taxon>
        <taxon>Pezizomycotina</taxon>
        <taxon>Dothideomycetes</taxon>
        <taxon>Pleosporomycetidae</taxon>
        <taxon>Pleosporales</taxon>
        <taxon>Pleosporineae</taxon>
        <taxon>Pleosporaceae</taxon>
        <taxon>Bipolaris</taxon>
    </lineage>
</organism>
<accession>M2SFD5</accession>
<proteinExistence type="predicted"/>
<dbReference type="HOGENOM" id="CLU_007381_0_0_1"/>
<gene>
    <name evidence="2" type="ORF">COCSADRAFT_202457</name>
</gene>
<reference evidence="3" key="2">
    <citation type="journal article" date="2013" name="PLoS Genet.">
        <title>Comparative genome structure, secondary metabolite, and effector coding capacity across Cochliobolus pathogens.</title>
        <authorList>
            <person name="Condon B.J."/>
            <person name="Leng Y."/>
            <person name="Wu D."/>
            <person name="Bushley K.E."/>
            <person name="Ohm R.A."/>
            <person name="Otillar R."/>
            <person name="Martin J."/>
            <person name="Schackwitz W."/>
            <person name="Grimwood J."/>
            <person name="MohdZainudin N."/>
            <person name="Xue C."/>
            <person name="Wang R."/>
            <person name="Manning V.A."/>
            <person name="Dhillon B."/>
            <person name="Tu Z.J."/>
            <person name="Steffenson B.J."/>
            <person name="Salamov A."/>
            <person name="Sun H."/>
            <person name="Lowry S."/>
            <person name="LaButti K."/>
            <person name="Han J."/>
            <person name="Copeland A."/>
            <person name="Lindquist E."/>
            <person name="Barry K."/>
            <person name="Schmutz J."/>
            <person name="Baker S.E."/>
            <person name="Ciuffetti L.M."/>
            <person name="Grigoriev I.V."/>
            <person name="Zhong S."/>
            <person name="Turgeon B.G."/>
        </authorList>
    </citation>
    <scope>NUCLEOTIDE SEQUENCE [LARGE SCALE GENOMIC DNA]</scope>
    <source>
        <strain evidence="3">ND90Pr / ATCC 201652</strain>
    </source>
</reference>
<name>M2SFD5_COCSN</name>
<protein>
    <submittedName>
        <fullName evidence="2">Uncharacterized protein</fullName>
    </submittedName>
</protein>
<reference evidence="2 3" key="1">
    <citation type="journal article" date="2012" name="PLoS Pathog.">
        <title>Diverse lifestyles and strategies of plant pathogenesis encoded in the genomes of eighteen Dothideomycetes fungi.</title>
        <authorList>
            <person name="Ohm R.A."/>
            <person name="Feau N."/>
            <person name="Henrissat B."/>
            <person name="Schoch C.L."/>
            <person name="Horwitz B.A."/>
            <person name="Barry K.W."/>
            <person name="Condon B.J."/>
            <person name="Copeland A.C."/>
            <person name="Dhillon B."/>
            <person name="Glaser F."/>
            <person name="Hesse C.N."/>
            <person name="Kosti I."/>
            <person name="LaButti K."/>
            <person name="Lindquist E.A."/>
            <person name="Lucas S."/>
            <person name="Salamov A.A."/>
            <person name="Bradshaw R.E."/>
            <person name="Ciuffetti L."/>
            <person name="Hamelin R.C."/>
            <person name="Kema G.H.J."/>
            <person name="Lawrence C."/>
            <person name="Scott J.A."/>
            <person name="Spatafora J.W."/>
            <person name="Turgeon B.G."/>
            <person name="de Wit P.J.G.M."/>
            <person name="Zhong S."/>
            <person name="Goodwin S.B."/>
            <person name="Grigoriev I.V."/>
        </authorList>
    </citation>
    <scope>NUCLEOTIDE SEQUENCE [LARGE SCALE GENOMIC DNA]</scope>
    <source>
        <strain evidence="3">ND90Pr / ATCC 201652</strain>
    </source>
</reference>
<sequence length="1030" mass="114733">MSTAHTCFRSALTQAFRTNTRGIAASCSVAAFLVPTLAKPSKRTFANGKHRSNHAQPSLSLPDTYVQDEASPARPKKPRELITSQIPCPQPEARGDINAWLAVLEPFLPAHLRGERSDSPEIPVSSFDLAYVLSSAQAASMDVISHIGLVEGRWQTVVWMAKKLAEDRQHSADTAPQIQQYSDVMWQGREYRSMKDLTESPLVLQRSPPSQRPKFTLDTATSAPESIRYRNVTIKRGLGQLWRSLGNMILTATEQGSAGQETIMPHVLQVIAYLHHIGLIPDSVYTYRPHEDRHALQQPPTIHMLSSQILTALSDATWKAHESSVKTAKDRANAQYFLGHEIPGSRYKAYVTEVTPELWLELVLWSCLHGGWVLDGVSILEQVATKKGEQGWALISWREIMEQEEQRKPAPSRSWSLFPMNEDASASPEDRARTRKTISGEVVTAFVDGLVNQMRLGVGTRGANPEHVVSSIKMLKTLLDANNLSLGAMAWDSIMARLIESGGFVPEKRPEVLLRIFELAPGFGAEVGTANATTQWSTEIPYFFEPTTLPLSLLHRTMRAFIKDGDVNGAMETLSLLQRHADDNKQRSVQEFFTFLRNSPQLRKDEPFTSRLPPVSFPAFDTKLPVLLLAQLLDLATELKMFDFGRWLLFSGDLDGPLISPSLYGHRNISASIVRFGTLAGENDLVLKVIQKAGAWNEKHQQQRMPAEILTALLCCQMKLGRWEAVRSMQQYVEQSATFRPRPIIISTFAAELLRTSSSSKESKREAQESFTGLLFGWEHIILQNIRDELNCILSIMCTVDVYWKEYCSQFLAFSARHDIKLSTADFNRVLCGVLEGYGSFKGRAIVETWCYKPPKRFEPYRAPGGLPSMARYRVSRGGEYEDRPEDIEIVQPSGARMILQGRVHANHETIWAIVRKVQEEVAAKEGSGEGLVEATRTEARDTLRWAARLLYYLGFDYEDIARDLACADQGALGGLEPMGSSRWQLLAPCCLIAMSSSALGPVGQFGQTTKISSEGHATDAAGCAPATAF</sequence>
<keyword evidence="3" id="KW-1185">Reference proteome</keyword>
<feature type="region of interest" description="Disordered" evidence="1">
    <location>
        <begin position="43"/>
        <end position="80"/>
    </location>
</feature>
<evidence type="ECO:0000313" key="2">
    <source>
        <dbReference type="EMBL" id="EMD61130.1"/>
    </source>
</evidence>
<dbReference type="AlphaFoldDB" id="M2SFD5"/>
<feature type="region of interest" description="Disordered" evidence="1">
    <location>
        <begin position="405"/>
        <end position="434"/>
    </location>
</feature>
<dbReference type="OMA" id="WLELILW"/>
<evidence type="ECO:0000256" key="1">
    <source>
        <dbReference type="SAM" id="MobiDB-lite"/>
    </source>
</evidence>
<dbReference type="OrthoDB" id="5341924at2759"/>
<dbReference type="GeneID" id="19134224"/>
<dbReference type="KEGG" id="bsc:COCSADRAFT_202457"/>
<evidence type="ECO:0000313" key="3">
    <source>
        <dbReference type="Proteomes" id="UP000016934"/>
    </source>
</evidence>
<dbReference type="EMBL" id="KB445649">
    <property type="protein sequence ID" value="EMD61130.1"/>
    <property type="molecule type" value="Genomic_DNA"/>
</dbReference>
<dbReference type="RefSeq" id="XP_007703448.1">
    <property type="nucleotide sequence ID" value="XM_007705258.1"/>
</dbReference>
<dbReference type="Proteomes" id="UP000016934">
    <property type="component" value="Unassembled WGS sequence"/>
</dbReference>
<dbReference type="eggNOG" id="ENOG502SKSN">
    <property type="taxonomic scope" value="Eukaryota"/>
</dbReference>